<dbReference type="EMBL" id="JXUW01000003">
    <property type="protein sequence ID" value="KJE77682.1"/>
    <property type="molecule type" value="Genomic_DNA"/>
</dbReference>
<feature type="transmembrane region" description="Helical" evidence="6">
    <location>
        <begin position="87"/>
        <end position="106"/>
    </location>
</feature>
<feature type="transmembrane region" description="Helical" evidence="6">
    <location>
        <begin position="455"/>
        <end position="477"/>
    </location>
</feature>
<feature type="transmembrane region" description="Helical" evidence="6">
    <location>
        <begin position="118"/>
        <end position="136"/>
    </location>
</feature>
<dbReference type="PANTHER" id="PTHR42829:SF2">
    <property type="entry name" value="NADH-UBIQUINONE OXIDOREDUCTASE CHAIN 5"/>
    <property type="match status" value="1"/>
</dbReference>
<dbReference type="RefSeq" id="WP_035389083.1">
    <property type="nucleotide sequence ID" value="NZ_JQKF01000009.1"/>
</dbReference>
<organism evidence="9 10">
    <name type="scientific">Ferrimicrobium acidiphilum DSM 19497</name>
    <dbReference type="NCBI Taxonomy" id="1121877"/>
    <lineage>
        <taxon>Bacteria</taxon>
        <taxon>Bacillati</taxon>
        <taxon>Actinomycetota</taxon>
        <taxon>Acidimicrobiia</taxon>
        <taxon>Acidimicrobiales</taxon>
        <taxon>Acidimicrobiaceae</taxon>
        <taxon>Ferrimicrobium</taxon>
    </lineage>
</organism>
<dbReference type="PATRIC" id="fig|1121877.4.peg.462"/>
<dbReference type="AlphaFoldDB" id="A0A0D8FYQ5"/>
<feature type="transmembrane region" description="Helical" evidence="6">
    <location>
        <begin position="411"/>
        <end position="435"/>
    </location>
</feature>
<dbReference type="NCBIfam" id="NF005141">
    <property type="entry name" value="PRK06590.1"/>
    <property type="match status" value="1"/>
</dbReference>
<evidence type="ECO:0000259" key="7">
    <source>
        <dbReference type="Pfam" id="PF00361"/>
    </source>
</evidence>
<evidence type="ECO:0000256" key="1">
    <source>
        <dbReference type="ARBA" id="ARBA00004127"/>
    </source>
</evidence>
<feature type="transmembrane region" description="Helical" evidence="6">
    <location>
        <begin position="306"/>
        <end position="332"/>
    </location>
</feature>
<evidence type="ECO:0000256" key="3">
    <source>
        <dbReference type="ARBA" id="ARBA00022989"/>
    </source>
</evidence>
<dbReference type="PRINTS" id="PR01435">
    <property type="entry name" value="NPOXDRDTASE5"/>
</dbReference>
<dbReference type="Pfam" id="PF00662">
    <property type="entry name" value="Proton_antipo_N"/>
    <property type="match status" value="1"/>
</dbReference>
<accession>A0A0D8FYQ5</accession>
<keyword evidence="10" id="KW-1185">Reference proteome</keyword>
<feature type="transmembrane region" description="Helical" evidence="6">
    <location>
        <begin position="367"/>
        <end position="391"/>
    </location>
</feature>
<dbReference type="InterPro" id="IPR001750">
    <property type="entry name" value="ND/Mrp_TM"/>
</dbReference>
<dbReference type="GO" id="GO:0008137">
    <property type="term" value="F:NADH dehydrogenase (ubiquinone) activity"/>
    <property type="evidence" value="ECO:0007669"/>
    <property type="project" value="InterPro"/>
</dbReference>
<keyword evidence="4 6" id="KW-0472">Membrane</keyword>
<evidence type="ECO:0000256" key="6">
    <source>
        <dbReference type="SAM" id="Phobius"/>
    </source>
</evidence>
<name>A0A0D8FYQ5_9ACTN</name>
<reference evidence="9 10" key="1">
    <citation type="submission" date="2015-01" db="EMBL/GenBank/DDBJ databases">
        <title>Draft genome of the acidophilic iron oxidizer Ferrimicrobium acidiphilum strain T23.</title>
        <authorList>
            <person name="Poehlein A."/>
            <person name="Eisen S."/>
            <person name="Schloemann M."/>
            <person name="Johnson B.D."/>
            <person name="Daniel R."/>
            <person name="Muehling M."/>
        </authorList>
    </citation>
    <scope>NUCLEOTIDE SEQUENCE [LARGE SCALE GENOMIC DNA]</scope>
    <source>
        <strain evidence="9 10">T23</strain>
    </source>
</reference>
<evidence type="ECO:0000313" key="9">
    <source>
        <dbReference type="EMBL" id="KJE77682.1"/>
    </source>
</evidence>
<evidence type="ECO:0000313" key="10">
    <source>
        <dbReference type="Proteomes" id="UP000032336"/>
    </source>
</evidence>
<protein>
    <submittedName>
        <fullName evidence="9">NADH-quinone oxidoreductase subunit L</fullName>
        <ecNumber evidence="9">1.6.99.5</ecNumber>
    </submittedName>
</protein>
<dbReference type="eggNOG" id="COG1009">
    <property type="taxonomic scope" value="Bacteria"/>
</dbReference>
<dbReference type="STRING" id="1121877.FEAC_04260"/>
<comment type="subcellular location">
    <subcellularLocation>
        <location evidence="1">Endomembrane system</location>
        <topology evidence="1">Multi-pass membrane protein</topology>
    </subcellularLocation>
    <subcellularLocation>
        <location evidence="5">Membrane</location>
        <topology evidence="5">Multi-pass membrane protein</topology>
    </subcellularLocation>
</comment>
<evidence type="ECO:0000259" key="8">
    <source>
        <dbReference type="Pfam" id="PF00662"/>
    </source>
</evidence>
<dbReference type="GO" id="GO:0042773">
    <property type="term" value="P:ATP synthesis coupled electron transport"/>
    <property type="evidence" value="ECO:0007669"/>
    <property type="project" value="InterPro"/>
</dbReference>
<dbReference type="GO" id="GO:0012505">
    <property type="term" value="C:endomembrane system"/>
    <property type="evidence" value="ECO:0007669"/>
    <property type="project" value="UniProtKB-SubCell"/>
</dbReference>
<feature type="transmembrane region" description="Helical" evidence="6">
    <location>
        <begin position="272"/>
        <end position="294"/>
    </location>
</feature>
<dbReference type="Proteomes" id="UP000032336">
    <property type="component" value="Unassembled WGS sequence"/>
</dbReference>
<evidence type="ECO:0000256" key="2">
    <source>
        <dbReference type="ARBA" id="ARBA00022692"/>
    </source>
</evidence>
<dbReference type="PRINTS" id="PR01434">
    <property type="entry name" value="NADHDHGNASE5"/>
</dbReference>
<gene>
    <name evidence="9" type="primary">nuoL</name>
    <name evidence="9" type="ORF">FEAC_04260</name>
</gene>
<dbReference type="GO" id="GO:0003954">
    <property type="term" value="F:NADH dehydrogenase activity"/>
    <property type="evidence" value="ECO:0007669"/>
    <property type="project" value="TreeGrafter"/>
</dbReference>
<feature type="transmembrane region" description="Helical" evidence="6">
    <location>
        <begin position="142"/>
        <end position="160"/>
    </location>
</feature>
<keyword evidence="3 6" id="KW-1133">Transmembrane helix</keyword>
<dbReference type="GeneID" id="78371752"/>
<feature type="domain" description="NADH:quinone oxidoreductase/Mrp antiporter transmembrane" evidence="7">
    <location>
        <begin position="135"/>
        <end position="422"/>
    </location>
</feature>
<dbReference type="OrthoDB" id="9811798at2"/>
<dbReference type="Pfam" id="PF00361">
    <property type="entry name" value="Proton_antipo_M"/>
    <property type="match status" value="1"/>
</dbReference>
<dbReference type="InterPro" id="IPR003945">
    <property type="entry name" value="NU5C-like"/>
</dbReference>
<dbReference type="NCBIfam" id="TIGR01974">
    <property type="entry name" value="NDH_I_L"/>
    <property type="match status" value="1"/>
</dbReference>
<feature type="transmembrane region" description="Helical" evidence="6">
    <location>
        <begin position="172"/>
        <end position="194"/>
    </location>
</feature>
<dbReference type="InterPro" id="IPR018393">
    <property type="entry name" value="NADHpl_OxRdtase_5_subgr"/>
</dbReference>
<dbReference type="GO" id="GO:0015990">
    <property type="term" value="P:electron transport coupled proton transport"/>
    <property type="evidence" value="ECO:0007669"/>
    <property type="project" value="TreeGrafter"/>
</dbReference>
<dbReference type="Gene3D" id="1.20.5.2700">
    <property type="match status" value="1"/>
</dbReference>
<evidence type="ECO:0000256" key="5">
    <source>
        <dbReference type="RuleBase" id="RU000320"/>
    </source>
</evidence>
<feature type="domain" description="NADH-Ubiquinone oxidoreductase (complex I) chain 5 N-terminal" evidence="8">
    <location>
        <begin position="69"/>
        <end position="119"/>
    </location>
</feature>
<evidence type="ECO:0000256" key="4">
    <source>
        <dbReference type="ARBA" id="ARBA00023136"/>
    </source>
</evidence>
<keyword evidence="9" id="KW-0560">Oxidoreductase</keyword>
<dbReference type="InterPro" id="IPR001516">
    <property type="entry name" value="Proton_antipo_N"/>
</dbReference>
<feature type="transmembrane region" description="Helical" evidence="6">
    <location>
        <begin position="604"/>
        <end position="624"/>
    </location>
</feature>
<dbReference type="GO" id="GO:0016020">
    <property type="term" value="C:membrane"/>
    <property type="evidence" value="ECO:0007669"/>
    <property type="project" value="UniProtKB-SubCell"/>
</dbReference>
<dbReference type="PANTHER" id="PTHR42829">
    <property type="entry name" value="NADH-UBIQUINONE OXIDOREDUCTASE CHAIN 5"/>
    <property type="match status" value="1"/>
</dbReference>
<comment type="caution">
    <text evidence="9">The sequence shown here is derived from an EMBL/GenBank/DDBJ whole genome shotgun (WGS) entry which is preliminary data.</text>
</comment>
<feature type="transmembrane region" description="Helical" evidence="6">
    <location>
        <begin position="338"/>
        <end position="355"/>
    </location>
</feature>
<feature type="transmembrane region" description="Helical" evidence="6">
    <location>
        <begin position="248"/>
        <end position="266"/>
    </location>
</feature>
<proteinExistence type="predicted"/>
<keyword evidence="2 5" id="KW-0812">Transmembrane</keyword>
<sequence>MVVLGLVVGFPLLGFILLLAFGRRMGDPGAGWFGTIAVASSFVAAVGTWIFLLAKHGSNRTQVLHLFTWFQAGGFRVNISFRADPLSVVMILFVTGVATLIHLYSIGYMKRDARFHQFFVYLNLFVFSMLVLVTANNLPLTFLGWEGVGACSYWLISFWFERPTAASAGKKAFIINRIGDMGFMLGTFLVFMQLHSVSYSKILPGAHQLSTGTAEAIALLFFLAAAGKSAQLPLFTWLLDAMEGPTPVSALIHAATMVTAGVYLMARLSPILALAHAASMTIAIIGVITAFVAAMAATSQTDIKKIVAFSTVSQLGYMMLGIGTGAYVAAIFLMVTHAFYKALIFLSSGSVIHSLDSEQNIRKMGALAKLMPITAWTMIIAWLSIAGVPPFSGFFSKGSILEDAFGRNELLWVVGVVTALLTAYYMGRLVFVVFYGKARWQEVTHGHDPHESPRIMTIPLIVLAIAAATAGLLNLPYSGLRFLHDWLAPVFGSSLVSYHLSSTEKVLLPATDAVVALLGVLFAWRLWRNHSERRELEPTILIRGWYIDTLYDKTFARGGTALAKFTDRVIDPTVIDGAVGGVAWLFRWVGGLGKKVQSGLVRSYLLIMVAGIVVVVVYVLVSAAR</sequence>
<dbReference type="EC" id="1.6.99.5" evidence="9"/>
<feature type="transmembrane region" description="Helical" evidence="6">
    <location>
        <begin position="506"/>
        <end position="527"/>
    </location>
</feature>
<feature type="transmembrane region" description="Helical" evidence="6">
    <location>
        <begin position="32"/>
        <end position="54"/>
    </location>
</feature>